<dbReference type="CDD" id="cd02980">
    <property type="entry name" value="TRX_Fd_family"/>
    <property type="match status" value="1"/>
</dbReference>
<sequence length="83" mass="9502">MNAPEKVIFICNGKKCGRYSKGVRKGLKQVVKNYGIKKEVEIVYMGCTDNCKTAPNICLQPQNIWIGEVEEEDIPGIFRKYYI</sequence>
<evidence type="ECO:0000313" key="1">
    <source>
        <dbReference type="EMBL" id="OYQ37835.1"/>
    </source>
</evidence>
<organism evidence="1 2">
    <name type="scientific">Flavobacterium cyanobacteriorum</name>
    <dbReference type="NCBI Taxonomy" id="2022802"/>
    <lineage>
        <taxon>Bacteria</taxon>
        <taxon>Pseudomonadati</taxon>
        <taxon>Bacteroidota</taxon>
        <taxon>Flavobacteriia</taxon>
        <taxon>Flavobacteriales</taxon>
        <taxon>Flavobacteriaceae</taxon>
        <taxon>Flavobacterium</taxon>
    </lineage>
</organism>
<reference evidence="1 2" key="1">
    <citation type="submission" date="2017-07" db="EMBL/GenBank/DDBJ databases">
        <title>Flavobacterium cyanobacteriorum sp. nov., isolated from cyanobacterial aggregates in a eutrophic lake.</title>
        <authorList>
            <person name="Cai H."/>
        </authorList>
    </citation>
    <scope>NUCLEOTIDE SEQUENCE [LARGE SCALE GENOMIC DNA]</scope>
    <source>
        <strain evidence="1 2">TH021</strain>
    </source>
</reference>
<dbReference type="OrthoDB" id="99480at2"/>
<dbReference type="Proteomes" id="UP000216605">
    <property type="component" value="Unassembled WGS sequence"/>
</dbReference>
<evidence type="ECO:0000313" key="2">
    <source>
        <dbReference type="Proteomes" id="UP000216605"/>
    </source>
</evidence>
<dbReference type="AlphaFoldDB" id="A0A255ZAE3"/>
<dbReference type="EMBL" id="NOXV01000249">
    <property type="protein sequence ID" value="OYQ37835.1"/>
    <property type="molecule type" value="Genomic_DNA"/>
</dbReference>
<protein>
    <recommendedName>
        <fullName evidence="3">2Fe-2S ferredoxin</fullName>
    </recommendedName>
</protein>
<accession>A0A255ZAE3</accession>
<proteinExistence type="predicted"/>
<dbReference type="SUPFAM" id="SSF52833">
    <property type="entry name" value="Thioredoxin-like"/>
    <property type="match status" value="1"/>
</dbReference>
<keyword evidence="2" id="KW-1185">Reference proteome</keyword>
<name>A0A255ZAE3_9FLAO</name>
<evidence type="ECO:0008006" key="3">
    <source>
        <dbReference type="Google" id="ProtNLM"/>
    </source>
</evidence>
<dbReference type="Gene3D" id="3.40.30.10">
    <property type="entry name" value="Glutaredoxin"/>
    <property type="match status" value="1"/>
</dbReference>
<dbReference type="InterPro" id="IPR036249">
    <property type="entry name" value="Thioredoxin-like_sf"/>
</dbReference>
<comment type="caution">
    <text evidence="1">The sequence shown here is derived from an EMBL/GenBank/DDBJ whole genome shotgun (WGS) entry which is preliminary data.</text>
</comment>
<gene>
    <name evidence="1" type="ORF">CHU92_07480</name>
</gene>